<dbReference type="EMBL" id="CAJNOK010003551">
    <property type="protein sequence ID" value="CAF0905760.1"/>
    <property type="molecule type" value="Genomic_DNA"/>
</dbReference>
<proteinExistence type="predicted"/>
<gene>
    <name evidence="1" type="ORF">OVA965_LOCUS9860</name>
    <name evidence="2" type="ORF">TMI583_LOCUS9855</name>
</gene>
<evidence type="ECO:0000313" key="3">
    <source>
        <dbReference type="Proteomes" id="UP000677228"/>
    </source>
</evidence>
<dbReference type="EMBL" id="CAJOBA010003551">
    <property type="protein sequence ID" value="CAF3685703.1"/>
    <property type="molecule type" value="Genomic_DNA"/>
</dbReference>
<comment type="caution">
    <text evidence="1">The sequence shown here is derived from an EMBL/GenBank/DDBJ whole genome shotgun (WGS) entry which is preliminary data.</text>
</comment>
<protein>
    <submittedName>
        <fullName evidence="1">Uncharacterized protein</fullName>
    </submittedName>
</protein>
<evidence type="ECO:0000313" key="2">
    <source>
        <dbReference type="EMBL" id="CAF3685703.1"/>
    </source>
</evidence>
<dbReference type="InterPro" id="IPR036388">
    <property type="entry name" value="WH-like_DNA-bd_sf"/>
</dbReference>
<dbReference type="AlphaFoldDB" id="A0A8S2DHD7"/>
<name>A0A8S2DHD7_9BILA</name>
<sequence>MDVLKQLIEEEPRLTTCCPAQRLGCSHSAVEKHLSELEEAFQSSAKSSPFNESLSISYRRYRSDRFQILRSALPATQLASMNQYDETFRPYRQSSIKKTI</sequence>
<accession>A0A8S2DHD7</accession>
<dbReference type="Proteomes" id="UP000682733">
    <property type="component" value="Unassembled WGS sequence"/>
</dbReference>
<reference evidence="1" key="1">
    <citation type="submission" date="2021-02" db="EMBL/GenBank/DDBJ databases">
        <authorList>
            <person name="Nowell W R."/>
        </authorList>
    </citation>
    <scope>NUCLEOTIDE SEQUENCE</scope>
</reference>
<dbReference type="Gene3D" id="1.10.10.10">
    <property type="entry name" value="Winged helix-like DNA-binding domain superfamily/Winged helix DNA-binding domain"/>
    <property type="match status" value="1"/>
</dbReference>
<evidence type="ECO:0000313" key="1">
    <source>
        <dbReference type="EMBL" id="CAF0905760.1"/>
    </source>
</evidence>
<organism evidence="1 3">
    <name type="scientific">Didymodactylos carnosus</name>
    <dbReference type="NCBI Taxonomy" id="1234261"/>
    <lineage>
        <taxon>Eukaryota</taxon>
        <taxon>Metazoa</taxon>
        <taxon>Spiralia</taxon>
        <taxon>Gnathifera</taxon>
        <taxon>Rotifera</taxon>
        <taxon>Eurotatoria</taxon>
        <taxon>Bdelloidea</taxon>
        <taxon>Philodinida</taxon>
        <taxon>Philodinidae</taxon>
        <taxon>Didymodactylos</taxon>
    </lineage>
</organism>
<dbReference type="Proteomes" id="UP000677228">
    <property type="component" value="Unassembled WGS sequence"/>
</dbReference>